<dbReference type="InterPro" id="IPR050819">
    <property type="entry name" value="Tripeptidyl-peptidase_I"/>
</dbReference>
<keyword evidence="7 11" id="KW-0378">Hydrolase</keyword>
<feature type="binding site" evidence="11">
    <location>
        <position position="554"/>
    </location>
    <ligand>
        <name>Ca(2+)</name>
        <dbReference type="ChEBI" id="CHEBI:29108"/>
    </ligand>
</feature>
<evidence type="ECO:0000256" key="5">
    <source>
        <dbReference type="ARBA" id="ARBA00022670"/>
    </source>
</evidence>
<proteinExistence type="predicted"/>
<comment type="function">
    <text evidence="2">Secreted tripeptidyl-peptidase which degrades proteins at acidic pHs and is involved in virulence.</text>
</comment>
<evidence type="ECO:0000313" key="14">
    <source>
        <dbReference type="Proteomes" id="UP001586593"/>
    </source>
</evidence>
<keyword evidence="8 11" id="KW-0720">Serine protease</keyword>
<keyword evidence="9 11" id="KW-0106">Calcium</keyword>
<dbReference type="Proteomes" id="UP001586593">
    <property type="component" value="Unassembled WGS sequence"/>
</dbReference>
<dbReference type="Pfam" id="PF00082">
    <property type="entry name" value="Peptidase_S8"/>
    <property type="match status" value="1"/>
</dbReference>
<dbReference type="EMBL" id="JAZHXJ010000221">
    <property type="protein sequence ID" value="KAL1868239.1"/>
    <property type="molecule type" value="Genomic_DNA"/>
</dbReference>
<gene>
    <name evidence="13" type="ORF">VTK73DRAFT_3766</name>
</gene>
<feature type="active site" description="Charge relay system" evidence="11">
    <location>
        <position position="475"/>
    </location>
</feature>
<dbReference type="PROSITE" id="PS00138">
    <property type="entry name" value="SUBTILASE_SER"/>
    <property type="match status" value="1"/>
</dbReference>
<sequence length="591" mass="64067">MSKVTAVPASVQLLSTPPEDQIIKLEIGLKLQNIDRLEEKLRAVSTPGSPDYGRYLDADEVHELFQPSEESRNAVLAWLKESNVTDFADFGWYINFATTVSTANAMLLSSFRNYRVDGVQKLRTMQYSVPDELVDHVDLVSPTTFFGKAKADTPLTRPAGPRGLGNRQSSNVTTNCAKLIEPPCLEQMYNYGSYKENATSGSRVGFGSFLNESAIQKDLTLYEKAYGLPLNNFSVVLINGGEDHQDPSRDFGEANLDSQFMDAVVKTLPITEFITAGKPPFVPNPDVPDDENNTNEPYLEYYQFLMNKTNAELPQVISNSYGEDEQTVPKEYAVRVCNLIGMMGLRGISVLESSGDTGVGAPCQSNDGKETPEFTPQFPGTCPYITAVGGTQAYAPEVAWSASSGGFSNYFPQAWYQKDAVATYLEQHIEPETKTYFSQFANFSGRAFPDVSAHSLSPPYLFYAAGSVAYTGGTSAAAPVVTGIIGLLNDARLRVGAPAMGFLNPWLYGSGAKTLTDVTGGKALGCNGVNLQTGLPIEGSVIPWASWNGTVGWDPATGLGMPDFEAMRRDALEIAGNSTTEGGYRTSMKRA</sequence>
<protein>
    <recommendedName>
        <fullName evidence="4">tripeptidyl-peptidase II</fullName>
        <ecNumber evidence="4">3.4.14.10</ecNumber>
    </recommendedName>
</protein>
<dbReference type="InterPro" id="IPR000209">
    <property type="entry name" value="Peptidase_S8/S53_dom"/>
</dbReference>
<keyword evidence="6 11" id="KW-0479">Metal-binding</keyword>
<dbReference type="InterPro" id="IPR023828">
    <property type="entry name" value="Peptidase_S8_Ser-AS"/>
</dbReference>
<dbReference type="InterPro" id="IPR030400">
    <property type="entry name" value="Sedolisin_dom"/>
</dbReference>
<keyword evidence="10" id="KW-0865">Zymogen</keyword>
<evidence type="ECO:0000313" key="13">
    <source>
        <dbReference type="EMBL" id="KAL1868239.1"/>
    </source>
</evidence>
<dbReference type="InterPro" id="IPR015366">
    <property type="entry name" value="S53_propep"/>
</dbReference>
<evidence type="ECO:0000256" key="2">
    <source>
        <dbReference type="ARBA" id="ARBA00002451"/>
    </source>
</evidence>
<evidence type="ECO:0000256" key="11">
    <source>
        <dbReference type="PROSITE-ProRule" id="PRU01032"/>
    </source>
</evidence>
<feature type="active site" description="Charge relay system" evidence="11">
    <location>
        <position position="253"/>
    </location>
</feature>
<comment type="caution">
    <text evidence="13">The sequence shown here is derived from an EMBL/GenBank/DDBJ whole genome shotgun (WGS) entry which is preliminary data.</text>
</comment>
<comment type="subcellular location">
    <subcellularLocation>
        <location evidence="3">Secreted</location>
        <location evidence="3">Extracellular space</location>
    </subcellularLocation>
</comment>
<feature type="domain" description="Peptidase S53" evidence="12">
    <location>
        <begin position="179"/>
        <end position="574"/>
    </location>
</feature>
<comment type="cofactor">
    <cofactor evidence="11">
        <name>Ca(2+)</name>
        <dbReference type="ChEBI" id="CHEBI:29108"/>
    </cofactor>
    <text evidence="11">Binds 1 Ca(2+) ion per subunit.</text>
</comment>
<dbReference type="CDD" id="cd04056">
    <property type="entry name" value="Peptidases_S53"/>
    <property type="match status" value="1"/>
</dbReference>
<dbReference type="EC" id="3.4.14.10" evidence="4"/>
<evidence type="ECO:0000256" key="3">
    <source>
        <dbReference type="ARBA" id="ARBA00004239"/>
    </source>
</evidence>
<dbReference type="SUPFAM" id="SSF54897">
    <property type="entry name" value="Protease propeptides/inhibitors"/>
    <property type="match status" value="1"/>
</dbReference>
<reference evidence="13 14" key="1">
    <citation type="journal article" date="2024" name="Commun. Biol.">
        <title>Comparative genomic analysis of thermophilic fungi reveals convergent evolutionary adaptations and gene losses.</title>
        <authorList>
            <person name="Steindorff A.S."/>
            <person name="Aguilar-Pontes M.V."/>
            <person name="Robinson A.J."/>
            <person name="Andreopoulos B."/>
            <person name="LaButti K."/>
            <person name="Kuo A."/>
            <person name="Mondo S."/>
            <person name="Riley R."/>
            <person name="Otillar R."/>
            <person name="Haridas S."/>
            <person name="Lipzen A."/>
            <person name="Grimwood J."/>
            <person name="Schmutz J."/>
            <person name="Clum A."/>
            <person name="Reid I.D."/>
            <person name="Moisan M.C."/>
            <person name="Butler G."/>
            <person name="Nguyen T.T.M."/>
            <person name="Dewar K."/>
            <person name="Conant G."/>
            <person name="Drula E."/>
            <person name="Henrissat B."/>
            <person name="Hansel C."/>
            <person name="Singer S."/>
            <person name="Hutchinson M.I."/>
            <person name="de Vries R.P."/>
            <person name="Natvig D.O."/>
            <person name="Powell A.J."/>
            <person name="Tsang A."/>
            <person name="Grigoriev I.V."/>
        </authorList>
    </citation>
    <scope>NUCLEOTIDE SEQUENCE [LARGE SCALE GENOMIC DNA]</scope>
    <source>
        <strain evidence="13 14">ATCC 24622</strain>
    </source>
</reference>
<evidence type="ECO:0000256" key="7">
    <source>
        <dbReference type="ARBA" id="ARBA00022801"/>
    </source>
</evidence>
<dbReference type="SUPFAM" id="SSF52743">
    <property type="entry name" value="Subtilisin-like"/>
    <property type="match status" value="1"/>
</dbReference>
<evidence type="ECO:0000256" key="6">
    <source>
        <dbReference type="ARBA" id="ARBA00022723"/>
    </source>
</evidence>
<keyword evidence="5 11" id="KW-0645">Protease</keyword>
<evidence type="ECO:0000256" key="8">
    <source>
        <dbReference type="ARBA" id="ARBA00022825"/>
    </source>
</evidence>
<dbReference type="SMART" id="SM00944">
    <property type="entry name" value="Pro-kuma_activ"/>
    <property type="match status" value="1"/>
</dbReference>
<feature type="active site" description="Charge relay system" evidence="11">
    <location>
        <position position="257"/>
    </location>
</feature>
<dbReference type="Pfam" id="PF09286">
    <property type="entry name" value="Pro-kuma_activ"/>
    <property type="match status" value="1"/>
</dbReference>
<keyword evidence="14" id="KW-1185">Reference proteome</keyword>
<dbReference type="InterPro" id="IPR036852">
    <property type="entry name" value="Peptidase_S8/S53_dom_sf"/>
</dbReference>
<feature type="binding site" evidence="11">
    <location>
        <position position="518"/>
    </location>
    <ligand>
        <name>Ca(2+)</name>
        <dbReference type="ChEBI" id="CHEBI:29108"/>
    </ligand>
</feature>
<dbReference type="PANTHER" id="PTHR14218:SF34">
    <property type="entry name" value="TRIPEPTIDYL-PEPTIDASE SED4"/>
    <property type="match status" value="1"/>
</dbReference>
<evidence type="ECO:0000256" key="1">
    <source>
        <dbReference type="ARBA" id="ARBA00001910"/>
    </source>
</evidence>
<organism evidence="13 14">
    <name type="scientific">Phialemonium thermophilum</name>
    <dbReference type="NCBI Taxonomy" id="223376"/>
    <lineage>
        <taxon>Eukaryota</taxon>
        <taxon>Fungi</taxon>
        <taxon>Dikarya</taxon>
        <taxon>Ascomycota</taxon>
        <taxon>Pezizomycotina</taxon>
        <taxon>Sordariomycetes</taxon>
        <taxon>Sordariomycetidae</taxon>
        <taxon>Cephalothecales</taxon>
        <taxon>Cephalothecaceae</taxon>
        <taxon>Phialemonium</taxon>
    </lineage>
</organism>
<evidence type="ECO:0000259" key="12">
    <source>
        <dbReference type="PROSITE" id="PS51695"/>
    </source>
</evidence>
<dbReference type="PANTHER" id="PTHR14218">
    <property type="entry name" value="PROTEASE S8 TRIPEPTIDYL PEPTIDASE I CLN2"/>
    <property type="match status" value="1"/>
</dbReference>
<evidence type="ECO:0000256" key="9">
    <source>
        <dbReference type="ARBA" id="ARBA00022837"/>
    </source>
</evidence>
<dbReference type="PROSITE" id="PS51695">
    <property type="entry name" value="SEDOLISIN"/>
    <property type="match status" value="1"/>
</dbReference>
<dbReference type="CDD" id="cd11377">
    <property type="entry name" value="Pro-peptidase_S53"/>
    <property type="match status" value="1"/>
</dbReference>
<name>A0ABR3WX31_9PEZI</name>
<dbReference type="Gene3D" id="3.40.50.200">
    <property type="entry name" value="Peptidase S8/S53 domain"/>
    <property type="match status" value="1"/>
</dbReference>
<evidence type="ECO:0000256" key="4">
    <source>
        <dbReference type="ARBA" id="ARBA00012462"/>
    </source>
</evidence>
<feature type="binding site" evidence="11">
    <location>
        <position position="552"/>
    </location>
    <ligand>
        <name>Ca(2+)</name>
        <dbReference type="ChEBI" id="CHEBI:29108"/>
    </ligand>
</feature>
<evidence type="ECO:0000256" key="10">
    <source>
        <dbReference type="ARBA" id="ARBA00023145"/>
    </source>
</evidence>
<comment type="catalytic activity">
    <reaction evidence="1">
        <text>Release of an N-terminal tripeptide from a polypeptide.</text>
        <dbReference type="EC" id="3.4.14.10"/>
    </reaction>
</comment>
<feature type="binding site" evidence="11">
    <location>
        <position position="517"/>
    </location>
    <ligand>
        <name>Ca(2+)</name>
        <dbReference type="ChEBI" id="CHEBI:29108"/>
    </ligand>
</feature>
<accession>A0ABR3WX31</accession>